<accession>A0A1D6L9Z2</accession>
<dbReference type="InterPro" id="IPR015507">
    <property type="entry name" value="rRNA-MeTfrase_E"/>
</dbReference>
<dbReference type="HAMAP" id="MF_01547">
    <property type="entry name" value="RNA_methyltr_E"/>
    <property type="match status" value="1"/>
</dbReference>
<evidence type="ECO:0000256" key="4">
    <source>
        <dbReference type="ARBA" id="ARBA00022679"/>
    </source>
</evidence>
<gene>
    <name evidence="8" type="ORF">ZEAMMB73_Zm00001d034666</name>
</gene>
<dbReference type="GO" id="GO:0006364">
    <property type="term" value="P:rRNA processing"/>
    <property type="evidence" value="ECO:0007669"/>
    <property type="project" value="UniProtKB-KW"/>
</dbReference>
<dbReference type="Gene3D" id="3.40.50.150">
    <property type="entry name" value="Vaccinia Virus protein VP39"/>
    <property type="match status" value="1"/>
</dbReference>
<dbReference type="PANTHER" id="PTHR10920">
    <property type="entry name" value="RIBOSOMAL RNA METHYLTRANSFERASE"/>
    <property type="match status" value="1"/>
</dbReference>
<organism evidence="8">
    <name type="scientific">Zea mays</name>
    <name type="common">Maize</name>
    <dbReference type="NCBI Taxonomy" id="4577"/>
    <lineage>
        <taxon>Eukaryota</taxon>
        <taxon>Viridiplantae</taxon>
        <taxon>Streptophyta</taxon>
        <taxon>Embryophyta</taxon>
        <taxon>Tracheophyta</taxon>
        <taxon>Spermatophyta</taxon>
        <taxon>Magnoliopsida</taxon>
        <taxon>Liliopsida</taxon>
        <taxon>Poales</taxon>
        <taxon>Poaceae</taxon>
        <taxon>PACMAD clade</taxon>
        <taxon>Panicoideae</taxon>
        <taxon>Andropogonodae</taxon>
        <taxon>Andropogoneae</taxon>
        <taxon>Tripsacinae</taxon>
        <taxon>Zea</taxon>
    </lineage>
</organism>
<dbReference type="STRING" id="4577.A0A1D6L9Z2"/>
<evidence type="ECO:0000256" key="2">
    <source>
        <dbReference type="ARBA" id="ARBA00022552"/>
    </source>
</evidence>
<dbReference type="AlphaFoldDB" id="A0A1D6L9Z2"/>
<keyword evidence="4 8" id="KW-0808">Transferase</keyword>
<dbReference type="GO" id="GO:0008168">
    <property type="term" value="F:methyltransferase activity"/>
    <property type="evidence" value="ECO:0007669"/>
    <property type="project" value="UniProtKB-KW"/>
</dbReference>
<evidence type="ECO:0000256" key="6">
    <source>
        <dbReference type="ARBA" id="ARBA00041184"/>
    </source>
</evidence>
<evidence type="ECO:0000313" key="8">
    <source>
        <dbReference type="EMBL" id="ONM10956.1"/>
    </source>
</evidence>
<sequence>MAAGGTADFFYRESQRLGYVARSAFKLIQMQKQHKLIAPGAAVLDLGCAPGAWLQVSVRYSSSSLRAPEWLVRTWVPSRRVALSSASMLSNSVVAEQKVKVPSAHCDSRVRTVCADVMTLMKRQARAMSPQERGFSVILSDMCPPVSGITTKDGAISCELGMRALSLAVGKIKLKDSNYSDTLEKYLSSTEPESDEDGVLRRGGNLVVKFLENEDISGFGKFCKVKFKKVSLLRPKATRPSSREIYMICEGLR</sequence>
<evidence type="ECO:0000259" key="7">
    <source>
        <dbReference type="Pfam" id="PF01728"/>
    </source>
</evidence>
<reference evidence="8" key="1">
    <citation type="submission" date="2015-12" db="EMBL/GenBank/DDBJ databases">
        <title>Update maize B73 reference genome by single molecule sequencing technologies.</title>
        <authorList>
            <consortium name="Maize Genome Sequencing Project"/>
            <person name="Ware D."/>
        </authorList>
    </citation>
    <scope>NUCLEOTIDE SEQUENCE [LARGE SCALE GENOMIC DNA]</scope>
    <source>
        <tissue evidence="8">Seedling</tissue>
    </source>
</reference>
<dbReference type="FunFam" id="3.40.50.150:FF:000212">
    <property type="entry name" value="Ribosomal RNA large subunit methyltransferase E"/>
    <property type="match status" value="1"/>
</dbReference>
<dbReference type="InterPro" id="IPR029063">
    <property type="entry name" value="SAM-dependent_MTases_sf"/>
</dbReference>
<dbReference type="SMR" id="A0A1D6L9Z2"/>
<dbReference type="Pfam" id="PF01728">
    <property type="entry name" value="FtsJ"/>
    <property type="match status" value="1"/>
</dbReference>
<keyword evidence="5" id="KW-0949">S-adenosyl-L-methionine</keyword>
<evidence type="ECO:0000256" key="5">
    <source>
        <dbReference type="ARBA" id="ARBA00022691"/>
    </source>
</evidence>
<dbReference type="InterPro" id="IPR050082">
    <property type="entry name" value="RNA_methyltr_RlmE"/>
</dbReference>
<comment type="similarity">
    <text evidence="1">Belongs to the class I-like SAM-binding methyltransferase superfamily. RNA methyltransferase RlmE family.</text>
</comment>
<name>A0A1D6L9Z2_MAIZE</name>
<keyword evidence="3 8" id="KW-0489">Methyltransferase</keyword>
<evidence type="ECO:0000256" key="3">
    <source>
        <dbReference type="ARBA" id="ARBA00022603"/>
    </source>
</evidence>
<dbReference type="InParanoid" id="A0A1D6L9Z2"/>
<proteinExistence type="inferred from homology"/>
<protein>
    <recommendedName>
        <fullName evidence="6">rRNA methyltransferase 2, mitochondrial</fullName>
    </recommendedName>
</protein>
<dbReference type="ExpressionAtlas" id="A0A1D6L9Z2">
    <property type="expression patterns" value="baseline and differential"/>
</dbReference>
<dbReference type="PANTHER" id="PTHR10920:SF18">
    <property type="entry name" value="RRNA METHYLTRANSFERASE 2, MITOCHONDRIAL"/>
    <property type="match status" value="1"/>
</dbReference>
<dbReference type="GO" id="GO:0001510">
    <property type="term" value="P:RNA methylation"/>
    <property type="evidence" value="ECO:0007669"/>
    <property type="project" value="InterPro"/>
</dbReference>
<keyword evidence="2" id="KW-0698">rRNA processing</keyword>
<dbReference type="InterPro" id="IPR002877">
    <property type="entry name" value="RNA_MeTrfase_FtsJ_dom"/>
</dbReference>
<dbReference type="EMBL" id="CM007647">
    <property type="protein sequence ID" value="ONM10956.1"/>
    <property type="molecule type" value="Genomic_DNA"/>
</dbReference>
<dbReference type="FunCoup" id="A0A1D6L9Z2">
    <property type="interactions" value="6"/>
</dbReference>
<dbReference type="SUPFAM" id="SSF53335">
    <property type="entry name" value="S-adenosyl-L-methionine-dependent methyltransferases"/>
    <property type="match status" value="1"/>
</dbReference>
<evidence type="ECO:0000256" key="1">
    <source>
        <dbReference type="ARBA" id="ARBA00009258"/>
    </source>
</evidence>
<feature type="domain" description="Ribosomal RNA methyltransferase FtsJ" evidence="7">
    <location>
        <begin position="19"/>
        <end position="251"/>
    </location>
</feature>